<dbReference type="OrthoDB" id="370884at2759"/>
<accession>A0A1Y3BPK6</accession>
<keyword evidence="1" id="KW-0472">Membrane</keyword>
<proteinExistence type="predicted"/>
<feature type="transmembrane region" description="Helical" evidence="1">
    <location>
        <begin position="30"/>
        <end position="48"/>
    </location>
</feature>
<organism evidence="2 3">
    <name type="scientific">Euroglyphus maynei</name>
    <name type="common">Mayne's house dust mite</name>
    <dbReference type="NCBI Taxonomy" id="6958"/>
    <lineage>
        <taxon>Eukaryota</taxon>
        <taxon>Metazoa</taxon>
        <taxon>Ecdysozoa</taxon>
        <taxon>Arthropoda</taxon>
        <taxon>Chelicerata</taxon>
        <taxon>Arachnida</taxon>
        <taxon>Acari</taxon>
        <taxon>Acariformes</taxon>
        <taxon>Sarcoptiformes</taxon>
        <taxon>Astigmata</taxon>
        <taxon>Psoroptidia</taxon>
        <taxon>Analgoidea</taxon>
        <taxon>Pyroglyphidae</taxon>
        <taxon>Pyroglyphinae</taxon>
        <taxon>Euroglyphus</taxon>
    </lineage>
</organism>
<evidence type="ECO:0000313" key="2">
    <source>
        <dbReference type="EMBL" id="OTF81878.1"/>
    </source>
</evidence>
<gene>
    <name evidence="2" type="ORF">BLA29_013413</name>
</gene>
<feature type="non-terminal residue" evidence="2">
    <location>
        <position position="89"/>
    </location>
</feature>
<comment type="caution">
    <text evidence="2">The sequence shown here is derived from an EMBL/GenBank/DDBJ whole genome shotgun (WGS) entry which is preliminary data.</text>
</comment>
<dbReference type="AlphaFoldDB" id="A0A1Y3BPK6"/>
<keyword evidence="1" id="KW-1133">Transmembrane helix</keyword>
<protein>
    <submittedName>
        <fullName evidence="2">Uncharacterized protein</fullName>
    </submittedName>
</protein>
<keyword evidence="1" id="KW-0812">Transmembrane</keyword>
<keyword evidence="3" id="KW-1185">Reference proteome</keyword>
<evidence type="ECO:0000256" key="1">
    <source>
        <dbReference type="SAM" id="Phobius"/>
    </source>
</evidence>
<name>A0A1Y3BPK6_EURMA</name>
<dbReference type="Proteomes" id="UP000194236">
    <property type="component" value="Unassembled WGS sequence"/>
</dbReference>
<evidence type="ECO:0000313" key="3">
    <source>
        <dbReference type="Proteomes" id="UP000194236"/>
    </source>
</evidence>
<reference evidence="2 3" key="1">
    <citation type="submission" date="2017-03" db="EMBL/GenBank/DDBJ databases">
        <title>Genome Survey of Euroglyphus maynei.</title>
        <authorList>
            <person name="Arlian L.G."/>
            <person name="Morgan M.S."/>
            <person name="Rider S.D."/>
        </authorList>
    </citation>
    <scope>NUCLEOTIDE SEQUENCE [LARGE SCALE GENOMIC DNA]</scope>
    <source>
        <strain evidence="2">Arlian Lab</strain>
        <tissue evidence="2">Whole body</tissue>
    </source>
</reference>
<sequence length="89" mass="10601">MIEKYLYPLDEDLKEKERISLELADLRNKFVFAFSFVNIIFILFVFMLQIHKDVFGIDVPVGTNGTMEVRNDEEDRIEYVSNIVYTRMD</sequence>
<dbReference type="EMBL" id="MUJZ01011330">
    <property type="protein sequence ID" value="OTF81878.1"/>
    <property type="molecule type" value="Genomic_DNA"/>
</dbReference>